<keyword evidence="2" id="KW-1185">Reference proteome</keyword>
<dbReference type="EMBL" id="AM920435">
    <property type="protein sequence ID" value="CAP86501.1"/>
    <property type="molecule type" value="Genomic_DNA"/>
</dbReference>
<dbReference type="AlphaFoldDB" id="B6HGA6"/>
<name>B6HGA6_PENRW</name>
<dbReference type="HOGENOM" id="CLU_1907364_0_0_1"/>
<dbReference type="VEuPathDB" id="FungiDB:PCH_Pc20g11720"/>
<sequence length="133" mass="15013">MARQAICAMLVLFTAGIRSDKWVEARITHVTSIADFRMETRRSLSANLGWWLMNSLTITGLVECCLTVPMVSLVGIFQCRTSPYPFNAAPRTEYGVRIRLRPMMGAMETSNRTVHAPPCGTRWRFTWQIGANS</sequence>
<reference evidence="1 2" key="1">
    <citation type="journal article" date="2008" name="Nat. Biotechnol.">
        <title>Genome sequencing and analysis of the filamentous fungus Penicillium chrysogenum.</title>
        <authorList>
            <person name="van den Berg M.A."/>
            <person name="Albang R."/>
            <person name="Albermann K."/>
            <person name="Badger J.H."/>
            <person name="Daran J.-M."/>
            <person name="Driessen A.J.M."/>
            <person name="Garcia-Estrada C."/>
            <person name="Fedorova N.D."/>
            <person name="Harris D.M."/>
            <person name="Heijne W.H.M."/>
            <person name="Joardar V.S."/>
            <person name="Kiel J.A.K.W."/>
            <person name="Kovalchuk A."/>
            <person name="Martin J.F."/>
            <person name="Nierman W.C."/>
            <person name="Nijland J.G."/>
            <person name="Pronk J.T."/>
            <person name="Roubos J.A."/>
            <person name="van der Klei I.J."/>
            <person name="van Peij N.N.M.E."/>
            <person name="Veenhuis M."/>
            <person name="von Doehren H."/>
            <person name="Wagner C."/>
            <person name="Wortman J.R."/>
            <person name="Bovenberg R.A.L."/>
        </authorList>
    </citation>
    <scope>NUCLEOTIDE SEQUENCE [LARGE SCALE GENOMIC DNA]</scope>
    <source>
        <strain evidence="2">ATCC 28089 / DSM 1075 / NRRL 1951 / Wisconsin 54-1255</strain>
    </source>
</reference>
<organism evidence="1 2">
    <name type="scientific">Penicillium rubens (strain ATCC 28089 / DSM 1075 / NRRL 1951 / Wisconsin 54-1255)</name>
    <name type="common">Penicillium chrysogenum</name>
    <dbReference type="NCBI Taxonomy" id="500485"/>
    <lineage>
        <taxon>Eukaryota</taxon>
        <taxon>Fungi</taxon>
        <taxon>Dikarya</taxon>
        <taxon>Ascomycota</taxon>
        <taxon>Pezizomycotina</taxon>
        <taxon>Eurotiomycetes</taxon>
        <taxon>Eurotiomycetidae</taxon>
        <taxon>Eurotiales</taxon>
        <taxon>Aspergillaceae</taxon>
        <taxon>Penicillium</taxon>
        <taxon>Penicillium chrysogenum species complex</taxon>
    </lineage>
</organism>
<proteinExistence type="predicted"/>
<evidence type="ECO:0000313" key="2">
    <source>
        <dbReference type="Proteomes" id="UP000000724"/>
    </source>
</evidence>
<protein>
    <submittedName>
        <fullName evidence="1">Uncharacterized protein</fullName>
    </submittedName>
</protein>
<gene>
    <name evidence="1" type="ORF">Pc20g11720</name>
    <name evidence="1" type="ORF">PCH_Pc20g11720</name>
</gene>
<dbReference type="Proteomes" id="UP000000724">
    <property type="component" value="Contig Pc00c20"/>
</dbReference>
<accession>B6HGA6</accession>
<evidence type="ECO:0000313" key="1">
    <source>
        <dbReference type="EMBL" id="CAP86501.1"/>
    </source>
</evidence>